<proteinExistence type="predicted"/>
<evidence type="ECO:0000256" key="1">
    <source>
        <dbReference type="SAM" id="MobiDB-lite"/>
    </source>
</evidence>
<feature type="region of interest" description="Disordered" evidence="1">
    <location>
        <begin position="73"/>
        <end position="94"/>
    </location>
</feature>
<evidence type="ECO:0000313" key="2">
    <source>
        <dbReference type="EMBL" id="CEK58175.1"/>
    </source>
</evidence>
<gene>
    <name evidence="2" type="primary">ORF32229</name>
</gene>
<accession>A0A0B6YRN9</accession>
<protein>
    <submittedName>
        <fullName evidence="2">Uncharacterized protein</fullName>
    </submittedName>
</protein>
<feature type="non-terminal residue" evidence="2">
    <location>
        <position position="94"/>
    </location>
</feature>
<name>A0A0B6YRN9_9EUPU</name>
<dbReference type="EMBL" id="HACG01011310">
    <property type="protein sequence ID" value="CEK58175.1"/>
    <property type="molecule type" value="Transcribed_RNA"/>
</dbReference>
<feature type="non-terminal residue" evidence="2">
    <location>
        <position position="1"/>
    </location>
</feature>
<sequence length="94" mass="10489">VETFPGFKPAIEACSLTWEDYHIPGVTHSIKDGSRFYYHFGSSKPHDTEGKKPSRVQPVSICSQDIISTDNPKRNIAHCQRSQDLDVGRGRSGD</sequence>
<feature type="compositionally biased region" description="Basic and acidic residues" evidence="1">
    <location>
        <begin position="81"/>
        <end position="94"/>
    </location>
</feature>
<dbReference type="AlphaFoldDB" id="A0A0B6YRN9"/>
<reference evidence="2" key="1">
    <citation type="submission" date="2014-12" db="EMBL/GenBank/DDBJ databases">
        <title>Insight into the proteome of Arion vulgaris.</title>
        <authorList>
            <person name="Aradska J."/>
            <person name="Bulat T."/>
            <person name="Smidak R."/>
            <person name="Sarate P."/>
            <person name="Gangsoo J."/>
            <person name="Sialana F."/>
            <person name="Bilban M."/>
            <person name="Lubec G."/>
        </authorList>
    </citation>
    <scope>NUCLEOTIDE SEQUENCE</scope>
    <source>
        <tissue evidence="2">Skin</tissue>
    </source>
</reference>
<organism evidence="2">
    <name type="scientific">Arion vulgaris</name>
    <dbReference type="NCBI Taxonomy" id="1028688"/>
    <lineage>
        <taxon>Eukaryota</taxon>
        <taxon>Metazoa</taxon>
        <taxon>Spiralia</taxon>
        <taxon>Lophotrochozoa</taxon>
        <taxon>Mollusca</taxon>
        <taxon>Gastropoda</taxon>
        <taxon>Heterobranchia</taxon>
        <taxon>Euthyneura</taxon>
        <taxon>Panpulmonata</taxon>
        <taxon>Eupulmonata</taxon>
        <taxon>Stylommatophora</taxon>
        <taxon>Helicina</taxon>
        <taxon>Arionoidea</taxon>
        <taxon>Arionidae</taxon>
        <taxon>Arion</taxon>
    </lineage>
</organism>